<dbReference type="InterPro" id="IPR025288">
    <property type="entry name" value="DUF4080"/>
</dbReference>
<accession>A0A0L0W8B4</accession>
<dbReference type="Pfam" id="PF04055">
    <property type="entry name" value="Radical_SAM"/>
    <property type="match status" value="1"/>
</dbReference>
<feature type="domain" description="Radical SAM core" evidence="7">
    <location>
        <begin position="172"/>
        <end position="402"/>
    </location>
</feature>
<dbReference type="InterPro" id="IPR006638">
    <property type="entry name" value="Elp3/MiaA/NifB-like_rSAM"/>
</dbReference>
<dbReference type="SUPFAM" id="SSF102114">
    <property type="entry name" value="Radical SAM enzymes"/>
    <property type="match status" value="1"/>
</dbReference>
<evidence type="ECO:0000259" key="6">
    <source>
        <dbReference type="PROSITE" id="PS51332"/>
    </source>
</evidence>
<dbReference type="CDD" id="cd02068">
    <property type="entry name" value="radical_SAM_B12_BD"/>
    <property type="match status" value="1"/>
</dbReference>
<dbReference type="Pfam" id="PF02310">
    <property type="entry name" value="B12-binding"/>
    <property type="match status" value="1"/>
</dbReference>
<dbReference type="InterPro" id="IPR007197">
    <property type="entry name" value="rSAM"/>
</dbReference>
<dbReference type="GO" id="GO:0003824">
    <property type="term" value="F:catalytic activity"/>
    <property type="evidence" value="ECO:0007669"/>
    <property type="project" value="InterPro"/>
</dbReference>
<dbReference type="InterPro" id="IPR051198">
    <property type="entry name" value="BchE-like"/>
</dbReference>
<evidence type="ECO:0000256" key="2">
    <source>
        <dbReference type="ARBA" id="ARBA00022691"/>
    </source>
</evidence>
<dbReference type="RefSeq" id="WP_050356217.1">
    <property type="nucleotide sequence ID" value="NZ_LGSS01000016.1"/>
</dbReference>
<dbReference type="InterPro" id="IPR034466">
    <property type="entry name" value="Methyltransferase_Class_B"/>
</dbReference>
<dbReference type="GO" id="GO:0005829">
    <property type="term" value="C:cytosol"/>
    <property type="evidence" value="ECO:0007669"/>
    <property type="project" value="TreeGrafter"/>
</dbReference>
<dbReference type="InterPro" id="IPR006158">
    <property type="entry name" value="Cobalamin-bd"/>
</dbReference>
<evidence type="ECO:0000313" key="9">
    <source>
        <dbReference type="Proteomes" id="UP000037267"/>
    </source>
</evidence>
<keyword evidence="3" id="KW-0479">Metal-binding</keyword>
<reference evidence="9" key="1">
    <citation type="submission" date="2015-07" db="EMBL/GenBank/DDBJ databases">
        <title>Draft genome sequence of the purine-degrading Gottschalkia purinilyticum DSM 1384 (formerly Clostridium purinilyticum).</title>
        <authorList>
            <person name="Poehlein A."/>
            <person name="Schiel-Bengelsdorf B."/>
            <person name="Bengelsdorf F.R."/>
            <person name="Daniel R."/>
            <person name="Duerre P."/>
        </authorList>
    </citation>
    <scope>NUCLEOTIDE SEQUENCE [LARGE SCALE GENOMIC DNA]</scope>
    <source>
        <strain evidence="9">DSM 1384</strain>
    </source>
</reference>
<dbReference type="PROSITE" id="PS51332">
    <property type="entry name" value="B12_BINDING"/>
    <property type="match status" value="1"/>
</dbReference>
<dbReference type="OrthoDB" id="9801424at2"/>
<evidence type="ECO:0000256" key="1">
    <source>
        <dbReference type="ARBA" id="ARBA00001966"/>
    </source>
</evidence>
<dbReference type="PROSITE" id="PS51918">
    <property type="entry name" value="RADICAL_SAM"/>
    <property type="match status" value="1"/>
</dbReference>
<dbReference type="SUPFAM" id="SSF52242">
    <property type="entry name" value="Cobalamin (vitamin B12)-binding domain"/>
    <property type="match status" value="1"/>
</dbReference>
<sequence>MNILITTLNSKFIHTSLSIRYLKSYSESEFPNIDIEEYTINQSVDYITGEIFKKECDIVAFSCYIWNIESTLEICERLKIVNPDIKIILGGPEVSFDSEDIMKRYEFVDFVIDGEGEETFKELLVCIRDRKDLNKVEGIVFRDGQDIIRTPLRPLIQNLDDIPSPFEGDLSEYNNKIVYFESSRGCPFNCKFCLSSTIKGVRYFSIDRVKSDLKKLIDAEVKQVKFVDRTFNARKEYAMEVMNFIISEGVSNTNFHFEVTADLLDEDIIEFLKNIKEGLFQFEIGVQSTNPRTLDIIDRKTDFKRLSEVVTEIKSFKNIHLHLDLIAGLPYEGYDSFKKSFNDVYALNPDKLQLGFLKLLKGSQLRIDGEKYGFKFIDKPPYEILETEYMSYGEMLKLKTIEDLVEKYGNEGYFSNTIRYIINNFYESPFDFYENFAEYWEVKEHHKVSHNRTSLYKKLYEYYKEVINEDNGLFVDVLKLDFLMNSGKSPTLPSFMKKDDTDYLKTAKHEFLKDEKNIESYLCEFRNTPVKKIINQIHIEEFNFDVLDLIEKSYDKNFIIKGNKVLLFKYNNEDKIAINKCKVFNITDNFKN</sequence>
<dbReference type="EMBL" id="LGSS01000016">
    <property type="protein sequence ID" value="KNF07505.1"/>
    <property type="molecule type" value="Genomic_DNA"/>
</dbReference>
<protein>
    <submittedName>
        <fullName evidence="8">Fe-S oxidoreductase</fullName>
    </submittedName>
</protein>
<dbReference type="STRING" id="1503.CLPU_16c00610"/>
<dbReference type="SMART" id="SM00729">
    <property type="entry name" value="Elp3"/>
    <property type="match status" value="1"/>
</dbReference>
<gene>
    <name evidence="8" type="ORF">CLPU_16c00610</name>
</gene>
<dbReference type="CDD" id="cd01335">
    <property type="entry name" value="Radical_SAM"/>
    <property type="match status" value="1"/>
</dbReference>
<evidence type="ECO:0000256" key="4">
    <source>
        <dbReference type="ARBA" id="ARBA00023004"/>
    </source>
</evidence>
<dbReference type="InterPro" id="IPR036724">
    <property type="entry name" value="Cobalamin-bd_sf"/>
</dbReference>
<evidence type="ECO:0000259" key="7">
    <source>
        <dbReference type="PROSITE" id="PS51918"/>
    </source>
</evidence>
<name>A0A0L0W8B4_GOTPU</name>
<dbReference type="Proteomes" id="UP000037267">
    <property type="component" value="Unassembled WGS sequence"/>
</dbReference>
<dbReference type="PANTHER" id="PTHR43409">
    <property type="entry name" value="ANAEROBIC MAGNESIUM-PROTOPORPHYRIN IX MONOMETHYL ESTER CYCLASE-RELATED"/>
    <property type="match status" value="1"/>
</dbReference>
<dbReference type="SFLD" id="SFLDG01082">
    <property type="entry name" value="B12-binding_domain_containing"/>
    <property type="match status" value="1"/>
</dbReference>
<dbReference type="InterPro" id="IPR023404">
    <property type="entry name" value="rSAM_horseshoe"/>
</dbReference>
<organism evidence="8 9">
    <name type="scientific">Gottschalkia purinilytica</name>
    <name type="common">Clostridium purinilyticum</name>
    <dbReference type="NCBI Taxonomy" id="1503"/>
    <lineage>
        <taxon>Bacteria</taxon>
        <taxon>Bacillati</taxon>
        <taxon>Bacillota</taxon>
        <taxon>Tissierellia</taxon>
        <taxon>Tissierellales</taxon>
        <taxon>Gottschalkiaceae</taxon>
        <taxon>Gottschalkia</taxon>
    </lineage>
</organism>
<dbReference type="GO" id="GO:0031419">
    <property type="term" value="F:cobalamin binding"/>
    <property type="evidence" value="ECO:0007669"/>
    <property type="project" value="InterPro"/>
</dbReference>
<keyword evidence="9" id="KW-1185">Reference proteome</keyword>
<evidence type="ECO:0000313" key="8">
    <source>
        <dbReference type="EMBL" id="KNF07505.1"/>
    </source>
</evidence>
<dbReference type="Pfam" id="PF13311">
    <property type="entry name" value="DUF4080"/>
    <property type="match status" value="1"/>
</dbReference>
<dbReference type="GO" id="GO:0051539">
    <property type="term" value="F:4 iron, 4 sulfur cluster binding"/>
    <property type="evidence" value="ECO:0007669"/>
    <property type="project" value="UniProtKB-KW"/>
</dbReference>
<dbReference type="SFLD" id="SFLDS00029">
    <property type="entry name" value="Radical_SAM"/>
    <property type="match status" value="1"/>
</dbReference>
<evidence type="ECO:0000256" key="3">
    <source>
        <dbReference type="ARBA" id="ARBA00022723"/>
    </source>
</evidence>
<dbReference type="AlphaFoldDB" id="A0A0L0W8B4"/>
<dbReference type="PATRIC" id="fig|1503.3.peg.679"/>
<keyword evidence="5" id="KW-0411">Iron-sulfur</keyword>
<evidence type="ECO:0000256" key="5">
    <source>
        <dbReference type="ARBA" id="ARBA00023014"/>
    </source>
</evidence>
<dbReference type="Gene3D" id="3.80.30.20">
    <property type="entry name" value="tm_1862 like domain"/>
    <property type="match status" value="1"/>
</dbReference>
<dbReference type="Gene3D" id="3.40.50.280">
    <property type="entry name" value="Cobalamin-binding domain"/>
    <property type="match status" value="1"/>
</dbReference>
<feature type="domain" description="B12-binding" evidence="6">
    <location>
        <begin position="1"/>
        <end position="134"/>
    </location>
</feature>
<dbReference type="PANTHER" id="PTHR43409:SF16">
    <property type="entry name" value="SLR0320 PROTEIN"/>
    <property type="match status" value="1"/>
</dbReference>
<dbReference type="SFLD" id="SFLDG01123">
    <property type="entry name" value="methyltransferase_(Class_B)"/>
    <property type="match status" value="1"/>
</dbReference>
<proteinExistence type="predicted"/>
<keyword evidence="2" id="KW-0949">S-adenosyl-L-methionine</keyword>
<dbReference type="GO" id="GO:0046872">
    <property type="term" value="F:metal ion binding"/>
    <property type="evidence" value="ECO:0007669"/>
    <property type="project" value="UniProtKB-KW"/>
</dbReference>
<comment type="caution">
    <text evidence="8">The sequence shown here is derived from an EMBL/GenBank/DDBJ whole genome shotgun (WGS) entry which is preliminary data.</text>
</comment>
<comment type="cofactor">
    <cofactor evidence="1">
        <name>[4Fe-4S] cluster</name>
        <dbReference type="ChEBI" id="CHEBI:49883"/>
    </cofactor>
</comment>
<keyword evidence="4" id="KW-0408">Iron</keyword>
<dbReference type="InterPro" id="IPR058240">
    <property type="entry name" value="rSAM_sf"/>
</dbReference>